<accession>A0A840RP86</accession>
<evidence type="ECO:0000313" key="2">
    <source>
        <dbReference type="EMBL" id="MBB5199525.1"/>
    </source>
</evidence>
<evidence type="ECO:0000256" key="1">
    <source>
        <dbReference type="SAM" id="MobiDB-lite"/>
    </source>
</evidence>
<gene>
    <name evidence="2" type="ORF">HNR39_001352</name>
</gene>
<reference evidence="2 3" key="1">
    <citation type="submission" date="2020-08" db="EMBL/GenBank/DDBJ databases">
        <title>Genomic Encyclopedia of Type Strains, Phase IV (KMG-IV): sequencing the most valuable type-strain genomes for metagenomic binning, comparative biology and taxonomic classification.</title>
        <authorList>
            <person name="Goeker M."/>
        </authorList>
    </citation>
    <scope>NUCLEOTIDE SEQUENCE [LARGE SCALE GENOMIC DNA]</scope>
    <source>
        <strain evidence="2 3">DSM 23240</strain>
    </source>
</reference>
<proteinExistence type="predicted"/>
<dbReference type="Proteomes" id="UP000571084">
    <property type="component" value="Unassembled WGS sequence"/>
</dbReference>
<keyword evidence="3" id="KW-1185">Reference proteome</keyword>
<comment type="caution">
    <text evidence="2">The sequence shown here is derived from an EMBL/GenBank/DDBJ whole genome shotgun (WGS) entry which is preliminary data.</text>
</comment>
<name>A0A840RP86_9BURK</name>
<sequence length="36" mass="4260">MSKNQDSKKAVKKEPAKTMKEKKADKKVKKEEKKRQ</sequence>
<dbReference type="EMBL" id="JACHHQ010000002">
    <property type="protein sequence ID" value="MBB5199525.1"/>
    <property type="molecule type" value="Genomic_DNA"/>
</dbReference>
<evidence type="ECO:0000313" key="3">
    <source>
        <dbReference type="Proteomes" id="UP000571084"/>
    </source>
</evidence>
<feature type="region of interest" description="Disordered" evidence="1">
    <location>
        <begin position="1"/>
        <end position="36"/>
    </location>
</feature>
<protein>
    <submittedName>
        <fullName evidence="2">Uncharacterized protein</fullName>
    </submittedName>
</protein>
<organism evidence="2 3">
    <name type="scientific">Glaciimonas immobilis</name>
    <dbReference type="NCBI Taxonomy" id="728004"/>
    <lineage>
        <taxon>Bacteria</taxon>
        <taxon>Pseudomonadati</taxon>
        <taxon>Pseudomonadota</taxon>
        <taxon>Betaproteobacteria</taxon>
        <taxon>Burkholderiales</taxon>
        <taxon>Oxalobacteraceae</taxon>
        <taxon>Glaciimonas</taxon>
    </lineage>
</organism>
<dbReference type="AlphaFoldDB" id="A0A840RP86"/>